<dbReference type="SUPFAM" id="SSF51261">
    <property type="entry name" value="Duplicated hybrid motif"/>
    <property type="match status" value="1"/>
</dbReference>
<sequence>MPNRLPKRAETSAAATATQRAGAPNGERRRPASPGSRRARRTFRLIPTPAVLGAIALIVAGSGAVIVSSSAADAPEVREYTPLANNIPGGVDSAPGTRMQQVEVSRTIQIDRGTLDKQAEIQAEQREKALAELVDLANTTAEELEEQQEQEQERVEANQWVLPVAGYAITATWGQVSSYWSTYHTGIDFAAASGTPIVSVAQGTVTYVGYDGAYGNKTEITLNDGTVIWYAHQTSQTVSVGDEVNPGEQIGYVGATGNVTGPHLHLEVRLPSTDGTDGQDVDPYQAFVEHGVRP</sequence>
<dbReference type="CDD" id="cd12797">
    <property type="entry name" value="M23_peptidase"/>
    <property type="match status" value="1"/>
</dbReference>
<feature type="region of interest" description="Disordered" evidence="2">
    <location>
        <begin position="1"/>
        <end position="41"/>
    </location>
</feature>
<organism evidence="5">
    <name type="scientific">uncultured Nocardioidaceae bacterium</name>
    <dbReference type="NCBI Taxonomy" id="253824"/>
    <lineage>
        <taxon>Bacteria</taxon>
        <taxon>Bacillati</taxon>
        <taxon>Actinomycetota</taxon>
        <taxon>Actinomycetes</taxon>
        <taxon>Propionibacteriales</taxon>
        <taxon>Nocardioidaceae</taxon>
        <taxon>environmental samples</taxon>
    </lineage>
</organism>
<dbReference type="PANTHER" id="PTHR21666:SF270">
    <property type="entry name" value="MUREIN HYDROLASE ACTIVATOR ENVC"/>
    <property type="match status" value="1"/>
</dbReference>
<feature type="domain" description="M23ase beta-sheet core" evidence="4">
    <location>
        <begin position="183"/>
        <end position="283"/>
    </location>
</feature>
<dbReference type="EMBL" id="CADCUD010000211">
    <property type="protein sequence ID" value="CAA9357574.1"/>
    <property type="molecule type" value="Genomic_DNA"/>
</dbReference>
<reference evidence="5" key="1">
    <citation type="submission" date="2020-02" db="EMBL/GenBank/DDBJ databases">
        <authorList>
            <person name="Meier V. D."/>
        </authorList>
    </citation>
    <scope>NUCLEOTIDE SEQUENCE</scope>
    <source>
        <strain evidence="5">AVDCRST_MAG46</strain>
    </source>
</reference>
<dbReference type="Pfam" id="PF01551">
    <property type="entry name" value="Peptidase_M23"/>
    <property type="match status" value="1"/>
</dbReference>
<keyword evidence="3" id="KW-0812">Transmembrane</keyword>
<protein>
    <submittedName>
        <fullName evidence="5">Putative peptidase</fullName>
    </submittedName>
</protein>
<dbReference type="Gene3D" id="2.70.70.10">
    <property type="entry name" value="Glucose Permease (Domain IIA)"/>
    <property type="match status" value="1"/>
</dbReference>
<gene>
    <name evidence="5" type="ORF">AVDCRST_MAG46-3039</name>
</gene>
<dbReference type="GO" id="GO:0004222">
    <property type="term" value="F:metalloendopeptidase activity"/>
    <property type="evidence" value="ECO:0007669"/>
    <property type="project" value="TreeGrafter"/>
</dbReference>
<dbReference type="InterPro" id="IPR016047">
    <property type="entry name" value="M23ase_b-sheet_dom"/>
</dbReference>
<evidence type="ECO:0000256" key="3">
    <source>
        <dbReference type="SAM" id="Phobius"/>
    </source>
</evidence>
<evidence type="ECO:0000256" key="2">
    <source>
        <dbReference type="SAM" id="MobiDB-lite"/>
    </source>
</evidence>
<accession>A0A6J4MHH2</accession>
<dbReference type="PANTHER" id="PTHR21666">
    <property type="entry name" value="PEPTIDASE-RELATED"/>
    <property type="match status" value="1"/>
</dbReference>
<dbReference type="InterPro" id="IPR011055">
    <property type="entry name" value="Dup_hybrid_motif"/>
</dbReference>
<keyword evidence="3" id="KW-1133">Transmembrane helix</keyword>
<keyword evidence="3" id="KW-0472">Membrane</keyword>
<name>A0A6J4MHH2_9ACTN</name>
<feature type="compositionally biased region" description="Low complexity" evidence="2">
    <location>
        <begin position="11"/>
        <end position="23"/>
    </location>
</feature>
<dbReference type="AlphaFoldDB" id="A0A6J4MHH2"/>
<feature type="coiled-coil region" evidence="1">
    <location>
        <begin position="127"/>
        <end position="161"/>
    </location>
</feature>
<proteinExistence type="predicted"/>
<evidence type="ECO:0000256" key="1">
    <source>
        <dbReference type="SAM" id="Coils"/>
    </source>
</evidence>
<evidence type="ECO:0000259" key="4">
    <source>
        <dbReference type="Pfam" id="PF01551"/>
    </source>
</evidence>
<dbReference type="InterPro" id="IPR050570">
    <property type="entry name" value="Cell_wall_metabolism_enzyme"/>
</dbReference>
<evidence type="ECO:0000313" key="5">
    <source>
        <dbReference type="EMBL" id="CAA9357574.1"/>
    </source>
</evidence>
<keyword evidence="1" id="KW-0175">Coiled coil</keyword>
<feature type="transmembrane region" description="Helical" evidence="3">
    <location>
        <begin position="45"/>
        <end position="67"/>
    </location>
</feature>